<feature type="compositionally biased region" description="Basic and acidic residues" evidence="1">
    <location>
        <begin position="252"/>
        <end position="262"/>
    </location>
</feature>
<feature type="compositionally biased region" description="Polar residues" evidence="1">
    <location>
        <begin position="280"/>
        <end position="289"/>
    </location>
</feature>
<reference evidence="2 3" key="1">
    <citation type="journal article" date="2008" name="Nature">
        <title>The Phaeodactylum genome reveals the evolutionary history of diatom genomes.</title>
        <authorList>
            <person name="Bowler C."/>
            <person name="Allen A.E."/>
            <person name="Badger J.H."/>
            <person name="Grimwood J."/>
            <person name="Jabbari K."/>
            <person name="Kuo A."/>
            <person name="Maheswari U."/>
            <person name="Martens C."/>
            <person name="Maumus F."/>
            <person name="Otillar R.P."/>
            <person name="Rayko E."/>
            <person name="Salamov A."/>
            <person name="Vandepoele K."/>
            <person name="Beszteri B."/>
            <person name="Gruber A."/>
            <person name="Heijde M."/>
            <person name="Katinka M."/>
            <person name="Mock T."/>
            <person name="Valentin K."/>
            <person name="Verret F."/>
            <person name="Berges J.A."/>
            <person name="Brownlee C."/>
            <person name="Cadoret J.P."/>
            <person name="Chiovitti A."/>
            <person name="Choi C.J."/>
            <person name="Coesel S."/>
            <person name="De Martino A."/>
            <person name="Detter J.C."/>
            <person name="Durkin C."/>
            <person name="Falciatore A."/>
            <person name="Fournet J."/>
            <person name="Haruta M."/>
            <person name="Huysman M.J."/>
            <person name="Jenkins B.D."/>
            <person name="Jiroutova K."/>
            <person name="Jorgensen R.E."/>
            <person name="Joubert Y."/>
            <person name="Kaplan A."/>
            <person name="Kroger N."/>
            <person name="Kroth P.G."/>
            <person name="La Roche J."/>
            <person name="Lindquist E."/>
            <person name="Lommer M."/>
            <person name="Martin-Jezequel V."/>
            <person name="Lopez P.J."/>
            <person name="Lucas S."/>
            <person name="Mangogna M."/>
            <person name="McGinnis K."/>
            <person name="Medlin L.K."/>
            <person name="Montsant A."/>
            <person name="Oudot-Le Secq M.P."/>
            <person name="Napoli C."/>
            <person name="Obornik M."/>
            <person name="Parker M.S."/>
            <person name="Petit J.L."/>
            <person name="Porcel B.M."/>
            <person name="Poulsen N."/>
            <person name="Robison M."/>
            <person name="Rychlewski L."/>
            <person name="Rynearson T.A."/>
            <person name="Schmutz J."/>
            <person name="Shapiro H."/>
            <person name="Siaut M."/>
            <person name="Stanley M."/>
            <person name="Sussman M.R."/>
            <person name="Taylor A.R."/>
            <person name="Vardi A."/>
            <person name="von Dassow P."/>
            <person name="Vyverman W."/>
            <person name="Willis A."/>
            <person name="Wyrwicz L.S."/>
            <person name="Rokhsar D.S."/>
            <person name="Weissenbach J."/>
            <person name="Armbrust E.V."/>
            <person name="Green B.R."/>
            <person name="Van de Peer Y."/>
            <person name="Grigoriev I.V."/>
        </authorList>
    </citation>
    <scope>NUCLEOTIDE SEQUENCE [LARGE SCALE GENOMIC DNA]</scope>
    <source>
        <strain evidence="2 3">CCAP 1055/1</strain>
    </source>
</reference>
<accession>B7FSS6</accession>
<feature type="compositionally biased region" description="Polar residues" evidence="1">
    <location>
        <begin position="296"/>
        <end position="319"/>
    </location>
</feature>
<sequence length="758" mass="85173">MNFTQFSSVQFSRMVNMRRLIGLSLLFFLSAAAWLPPSTVISRKARCAARVSSVEYVRFTNAIRKSRSSPSRPSTEMFMGIRDLLRKRAKDDDYDQPKGGSPSIQKQSPSPSAAQLVPEHASKTETETAMPIVDKSESRKQVLHERAPVRMGEDPGTKTVNVQSLDSHESVQDRINRVKAGKMTEGEKEAFLDSVLTAGNTPESRKPLIRSSRGKSEGKLSKKESKASPFPSDSILRNLARGLNADSVQKSDFMEKTTLENQRKKKEYLEMVTDPDRFNRLSTTNSLQRSPGLYPQSGSSAAESKTPVSSLGGLQSSKNKYLPNPTGPPQEPVSPPDDLPLPGDLGARLGSAAMEHERLRQQAEEERREREWQQKEELRLEQERRAAEIAKRREEELDRREAEIRERRRRDQDNLSREENERKEAQQRRMRDMMKAQEEYWIKKLSREKESKAKTEIKKEVDTDEQEKDDTAQTTSTSPTARVQVPESSTRFNPDERSLLSDHDFLILSLWLEVQALNDHLADWDKNQDVIEKSAKRALGVSPSSERDFMAEQARKKSEIERARQVQLEKLKALNSPLPTPRNSSYAPRAAPVFNPQRPVSASSPSSRHKLGNLVRGREGGSDQNSGSPSGSPLNSDDVNRRKTISKLNGATLGSGDSSWDRDQPQSGGSLEQPQSSAYQAEGKETRPPSSGESQNRGPIRMELPLLDVEYDQDEDGLDVRSNKAMSIADAMKRSNKGGSADQSERSKKWGIDMNRFN</sequence>
<feature type="region of interest" description="Disordered" evidence="1">
    <location>
        <begin position="729"/>
        <end position="758"/>
    </location>
</feature>
<evidence type="ECO:0000313" key="3">
    <source>
        <dbReference type="Proteomes" id="UP000000759"/>
    </source>
</evidence>
<dbReference type="GeneID" id="7197321"/>
<organism evidence="2 3">
    <name type="scientific">Phaeodactylum tricornutum (strain CCAP 1055/1)</name>
    <dbReference type="NCBI Taxonomy" id="556484"/>
    <lineage>
        <taxon>Eukaryota</taxon>
        <taxon>Sar</taxon>
        <taxon>Stramenopiles</taxon>
        <taxon>Ochrophyta</taxon>
        <taxon>Bacillariophyta</taxon>
        <taxon>Bacillariophyceae</taxon>
        <taxon>Bacillariophycidae</taxon>
        <taxon>Naviculales</taxon>
        <taxon>Phaeodactylaceae</taxon>
        <taxon>Phaeodactylum</taxon>
    </lineage>
</organism>
<dbReference type="AlphaFoldDB" id="B7FSS6"/>
<keyword evidence="3" id="KW-1185">Reference proteome</keyword>
<dbReference type="OrthoDB" id="49662at2759"/>
<evidence type="ECO:0000313" key="2">
    <source>
        <dbReference type="EMBL" id="EEC50847.1"/>
    </source>
</evidence>
<feature type="compositionally biased region" description="Basic and acidic residues" evidence="1">
    <location>
        <begin position="214"/>
        <end position="226"/>
    </location>
</feature>
<proteinExistence type="predicted"/>
<feature type="compositionally biased region" description="Low complexity" evidence="1">
    <location>
        <begin position="101"/>
        <end position="115"/>
    </location>
</feature>
<dbReference type="InParanoid" id="B7FSS6"/>
<feature type="compositionally biased region" description="Polar residues" evidence="1">
    <location>
        <begin position="688"/>
        <end position="697"/>
    </location>
</feature>
<feature type="compositionally biased region" description="Pro residues" evidence="1">
    <location>
        <begin position="325"/>
        <end position="339"/>
    </location>
</feature>
<name>B7FSS6_PHATC</name>
<dbReference type="HOGENOM" id="CLU_353556_0_0_1"/>
<dbReference type="Proteomes" id="UP000000759">
    <property type="component" value="Chromosome 2"/>
</dbReference>
<dbReference type="EMBL" id="CM000606">
    <property type="protein sequence ID" value="EEC50847.1"/>
    <property type="molecule type" value="Genomic_DNA"/>
</dbReference>
<feature type="compositionally biased region" description="Basic and acidic residues" evidence="1">
    <location>
        <begin position="354"/>
        <end position="461"/>
    </location>
</feature>
<feature type="compositionally biased region" description="Polar residues" evidence="1">
    <location>
        <begin position="665"/>
        <end position="679"/>
    </location>
</feature>
<dbReference type="eggNOG" id="ENOG502SV55">
    <property type="taxonomic scope" value="Eukaryota"/>
</dbReference>
<feature type="compositionally biased region" description="Polar residues" evidence="1">
    <location>
        <begin position="472"/>
        <end position="492"/>
    </location>
</feature>
<dbReference type="KEGG" id="pti:PHATRDRAFT_43598"/>
<gene>
    <name evidence="2" type="ORF">PHATRDRAFT_43598</name>
</gene>
<dbReference type="PaxDb" id="2850-Phatr43598"/>
<dbReference type="RefSeq" id="XP_002178033.1">
    <property type="nucleotide sequence ID" value="XM_002177997.1"/>
</dbReference>
<feature type="region of interest" description="Disordered" evidence="1">
    <location>
        <begin position="151"/>
        <end position="170"/>
    </location>
</feature>
<feature type="region of interest" description="Disordered" evidence="1">
    <location>
        <begin position="90"/>
        <end position="130"/>
    </location>
</feature>
<feature type="compositionally biased region" description="Low complexity" evidence="1">
    <location>
        <begin position="625"/>
        <end position="637"/>
    </location>
</feature>
<feature type="region of interest" description="Disordered" evidence="1">
    <location>
        <begin position="571"/>
        <end position="715"/>
    </location>
</feature>
<protein>
    <submittedName>
        <fullName evidence="2">Uncharacterized protein</fullName>
    </submittedName>
</protein>
<reference evidence="3" key="2">
    <citation type="submission" date="2008-08" db="EMBL/GenBank/DDBJ databases">
        <authorList>
            <consortium name="Diatom Consortium"/>
            <person name="Grigoriev I."/>
            <person name="Grimwood J."/>
            <person name="Kuo A."/>
            <person name="Otillar R.P."/>
            <person name="Salamov A."/>
            <person name="Detter J.C."/>
            <person name="Lindquist E."/>
            <person name="Shapiro H."/>
            <person name="Lucas S."/>
            <person name="Glavina del Rio T."/>
            <person name="Pitluck S."/>
            <person name="Rokhsar D."/>
            <person name="Bowler C."/>
        </authorList>
    </citation>
    <scope>GENOME REANNOTATION</scope>
    <source>
        <strain evidence="3">CCAP 1055/1</strain>
    </source>
</reference>
<feature type="region of interest" description="Disordered" evidence="1">
    <location>
        <begin position="191"/>
        <end position="496"/>
    </location>
</feature>
<evidence type="ECO:0000256" key="1">
    <source>
        <dbReference type="SAM" id="MobiDB-lite"/>
    </source>
</evidence>